<comment type="caution">
    <text evidence="3">The sequence shown here is derived from an EMBL/GenBank/DDBJ whole genome shotgun (WGS) entry which is preliminary data.</text>
</comment>
<accession>A0A848LN15</accession>
<sequence>MKREAMGLLAGLMLGAQATAWGAGPASPTGPDTESVPGERKELTGRVLGASPGILYVESAHGPAVPLRVTHATRLAGRRIPREQSVEAFLRQSLPPGSPVRATFDVRTHPDGTPENVASTVDRP</sequence>
<dbReference type="RefSeq" id="WP_169348316.1">
    <property type="nucleotide sequence ID" value="NZ_JABBJJ010000166.1"/>
</dbReference>
<evidence type="ECO:0000256" key="1">
    <source>
        <dbReference type="SAM" id="MobiDB-lite"/>
    </source>
</evidence>
<feature type="region of interest" description="Disordered" evidence="1">
    <location>
        <begin position="20"/>
        <end position="39"/>
    </location>
</feature>
<proteinExistence type="predicted"/>
<reference evidence="3 4" key="1">
    <citation type="submission" date="2020-04" db="EMBL/GenBank/DDBJ databases">
        <title>Draft genome of Pyxidicoccus fallax type strain.</title>
        <authorList>
            <person name="Whitworth D.E."/>
        </authorList>
    </citation>
    <scope>NUCLEOTIDE SEQUENCE [LARGE SCALE GENOMIC DNA]</scope>
    <source>
        <strain evidence="3 4">DSM 14698</strain>
    </source>
</reference>
<keyword evidence="4" id="KW-1185">Reference proteome</keyword>
<keyword evidence="2" id="KW-0732">Signal</keyword>
<evidence type="ECO:0000313" key="3">
    <source>
        <dbReference type="EMBL" id="NMO19060.1"/>
    </source>
</evidence>
<protein>
    <submittedName>
        <fullName evidence="3">Uncharacterized protein</fullName>
    </submittedName>
</protein>
<dbReference type="Proteomes" id="UP000518300">
    <property type="component" value="Unassembled WGS sequence"/>
</dbReference>
<gene>
    <name evidence="3" type="ORF">HG543_29965</name>
</gene>
<dbReference type="EMBL" id="JABBJJ010000166">
    <property type="protein sequence ID" value="NMO19060.1"/>
    <property type="molecule type" value="Genomic_DNA"/>
</dbReference>
<feature type="signal peptide" evidence="2">
    <location>
        <begin position="1"/>
        <end position="22"/>
    </location>
</feature>
<evidence type="ECO:0000256" key="2">
    <source>
        <dbReference type="SAM" id="SignalP"/>
    </source>
</evidence>
<feature type="region of interest" description="Disordered" evidence="1">
    <location>
        <begin position="93"/>
        <end position="124"/>
    </location>
</feature>
<dbReference type="AlphaFoldDB" id="A0A848LN15"/>
<feature type="chain" id="PRO_5032955070" evidence="2">
    <location>
        <begin position="23"/>
        <end position="124"/>
    </location>
</feature>
<evidence type="ECO:0000313" key="4">
    <source>
        <dbReference type="Proteomes" id="UP000518300"/>
    </source>
</evidence>
<organism evidence="3 4">
    <name type="scientific">Pyxidicoccus fallax</name>
    <dbReference type="NCBI Taxonomy" id="394095"/>
    <lineage>
        <taxon>Bacteria</taxon>
        <taxon>Pseudomonadati</taxon>
        <taxon>Myxococcota</taxon>
        <taxon>Myxococcia</taxon>
        <taxon>Myxococcales</taxon>
        <taxon>Cystobacterineae</taxon>
        <taxon>Myxococcaceae</taxon>
        <taxon>Pyxidicoccus</taxon>
    </lineage>
</organism>
<name>A0A848LN15_9BACT</name>